<reference evidence="1" key="1">
    <citation type="submission" date="2015-08" db="EMBL/GenBank/DDBJ databases">
        <authorList>
            <person name="Babu N.S."/>
            <person name="Beckwith C.J."/>
            <person name="Beseler K.G."/>
            <person name="Brison A."/>
            <person name="Carone J.V."/>
            <person name="Caskin T.P."/>
            <person name="Diamond M."/>
            <person name="Durham M.E."/>
            <person name="Foxe J.M."/>
            <person name="Go M."/>
            <person name="Henderson B.A."/>
            <person name="Jones I.B."/>
            <person name="McGettigan J.A."/>
            <person name="Micheletti S.J."/>
            <person name="Nasrallah M.E."/>
            <person name="Ortiz D."/>
            <person name="Piller C.R."/>
            <person name="Privatt S.R."/>
            <person name="Schneider S.L."/>
            <person name="Sharp S."/>
            <person name="Smith T.C."/>
            <person name="Stanton J.D."/>
            <person name="Ullery H.E."/>
            <person name="Wilson R.J."/>
            <person name="Serrano M.G."/>
            <person name="Buck G."/>
            <person name="Lee V."/>
            <person name="Wang Y."/>
            <person name="Carvalho R."/>
            <person name="Voegtly L."/>
            <person name="Shi R."/>
            <person name="Duckworth R."/>
            <person name="Johnson A."/>
            <person name="Loviza R."/>
            <person name="Walstead R."/>
            <person name="Shah Z."/>
            <person name="Kiflezghi M."/>
            <person name="Wade K."/>
            <person name="Ball S.L."/>
            <person name="Bradley K.W."/>
            <person name="Asai D.J."/>
            <person name="Bowman C.A."/>
            <person name="Russell D.A."/>
            <person name="Pope W.H."/>
            <person name="Jacobs-Sera D."/>
            <person name="Hendrix R.W."/>
            <person name="Hatfull G.F."/>
        </authorList>
    </citation>
    <scope>NUCLEOTIDE SEQUENCE</scope>
</reference>
<gene>
    <name evidence="1" type="ORF">NOCA2150082</name>
</gene>
<sequence length="117" mass="12493">MSENLMVDDGWVPATCTLPTMEQPVRRAQFDDLFTQDVISVEQPAAGILRLELRAVPDVAARAAGLAARETACCSFFTFNLTITEGKIGMVVSTEPEHEPVLAALAASASSRVGRVS</sequence>
<proteinExistence type="predicted"/>
<evidence type="ECO:0008006" key="2">
    <source>
        <dbReference type="Google" id="ProtNLM"/>
    </source>
</evidence>
<protein>
    <recommendedName>
        <fullName evidence="2">Arsenate reductase</fullName>
    </recommendedName>
</protein>
<accession>A0A2P2BX77</accession>
<dbReference type="AlphaFoldDB" id="A0A2P2BX77"/>
<dbReference type="EMBL" id="CZKA01000007">
    <property type="protein sequence ID" value="CUR54340.1"/>
    <property type="molecule type" value="Genomic_DNA"/>
</dbReference>
<organism evidence="1">
    <name type="scientific">metagenome</name>
    <dbReference type="NCBI Taxonomy" id="256318"/>
    <lineage>
        <taxon>unclassified sequences</taxon>
        <taxon>metagenomes</taxon>
    </lineage>
</organism>
<evidence type="ECO:0000313" key="1">
    <source>
        <dbReference type="EMBL" id="CUR54340.1"/>
    </source>
</evidence>
<name>A0A2P2BX77_9ZZZZ</name>